<reference evidence="2" key="1">
    <citation type="submission" date="2020-05" db="EMBL/GenBank/DDBJ databases">
        <title>Mycena genomes resolve the evolution of fungal bioluminescence.</title>
        <authorList>
            <person name="Tsai I.J."/>
        </authorList>
    </citation>
    <scope>NUCLEOTIDE SEQUENCE</scope>
    <source>
        <strain evidence="2">171206Taipei</strain>
    </source>
</reference>
<sequence length="209" mass="22967">MSLSPFDALPPELLARIFLQLPHPALLALLRVCKRFREVVTHDPALMVQRFRRPSAVFIDPLNRVDYDAIWEGYRIEPVKLHPALCRVRYRLGDPPASLRLPDSSPAAAGCTDSTRSMLLLEHGIAAELIAIPSVTELHARVVLAAPGPAALEFTVCNADGVRLADFFGALVGASMSRPFGVAAPSYYRFCNATRRGTVLAGNLYVRYQ</sequence>
<protein>
    <submittedName>
        <fullName evidence="2">RBR-type E3 ubiquitin transferase</fullName>
    </submittedName>
</protein>
<evidence type="ECO:0000313" key="2">
    <source>
        <dbReference type="EMBL" id="KAF7310252.1"/>
    </source>
</evidence>
<evidence type="ECO:0000313" key="3">
    <source>
        <dbReference type="Proteomes" id="UP000636479"/>
    </source>
</evidence>
<dbReference type="Proteomes" id="UP000636479">
    <property type="component" value="Unassembled WGS sequence"/>
</dbReference>
<gene>
    <name evidence="2" type="ORF">MIND_00399100</name>
</gene>
<name>A0A8H6T4J5_9AGAR</name>
<dbReference type="GeneID" id="59343333"/>
<organism evidence="2 3">
    <name type="scientific">Mycena indigotica</name>
    <dbReference type="NCBI Taxonomy" id="2126181"/>
    <lineage>
        <taxon>Eukaryota</taxon>
        <taxon>Fungi</taxon>
        <taxon>Dikarya</taxon>
        <taxon>Basidiomycota</taxon>
        <taxon>Agaricomycotina</taxon>
        <taxon>Agaricomycetes</taxon>
        <taxon>Agaricomycetidae</taxon>
        <taxon>Agaricales</taxon>
        <taxon>Marasmiineae</taxon>
        <taxon>Mycenaceae</taxon>
        <taxon>Mycena</taxon>
    </lineage>
</organism>
<dbReference type="Gene3D" id="1.20.1280.50">
    <property type="match status" value="1"/>
</dbReference>
<feature type="domain" description="F-box" evidence="1">
    <location>
        <begin position="3"/>
        <end position="51"/>
    </location>
</feature>
<dbReference type="SMART" id="SM00256">
    <property type="entry name" value="FBOX"/>
    <property type="match status" value="1"/>
</dbReference>
<comment type="caution">
    <text evidence="2">The sequence shown here is derived from an EMBL/GenBank/DDBJ whole genome shotgun (WGS) entry which is preliminary data.</text>
</comment>
<dbReference type="GO" id="GO:0016740">
    <property type="term" value="F:transferase activity"/>
    <property type="evidence" value="ECO:0007669"/>
    <property type="project" value="UniProtKB-KW"/>
</dbReference>
<proteinExistence type="predicted"/>
<dbReference type="RefSeq" id="XP_037223702.1">
    <property type="nucleotide sequence ID" value="XM_037360817.1"/>
</dbReference>
<dbReference type="AlphaFoldDB" id="A0A8H6T4J5"/>
<evidence type="ECO:0000259" key="1">
    <source>
        <dbReference type="PROSITE" id="PS50181"/>
    </source>
</evidence>
<dbReference type="SUPFAM" id="SSF81383">
    <property type="entry name" value="F-box domain"/>
    <property type="match status" value="1"/>
</dbReference>
<dbReference type="PROSITE" id="PS50181">
    <property type="entry name" value="FBOX"/>
    <property type="match status" value="1"/>
</dbReference>
<keyword evidence="2" id="KW-0808">Transferase</keyword>
<dbReference type="InterPro" id="IPR036047">
    <property type="entry name" value="F-box-like_dom_sf"/>
</dbReference>
<accession>A0A8H6T4J5</accession>
<dbReference type="EMBL" id="JACAZF010000003">
    <property type="protein sequence ID" value="KAF7310252.1"/>
    <property type="molecule type" value="Genomic_DNA"/>
</dbReference>
<keyword evidence="3" id="KW-1185">Reference proteome</keyword>
<dbReference type="InterPro" id="IPR001810">
    <property type="entry name" value="F-box_dom"/>
</dbReference>
<dbReference type="Pfam" id="PF12937">
    <property type="entry name" value="F-box-like"/>
    <property type="match status" value="1"/>
</dbReference>
<dbReference type="OrthoDB" id="3022179at2759"/>